<feature type="compositionally biased region" description="Polar residues" evidence="2">
    <location>
        <begin position="189"/>
        <end position="220"/>
    </location>
</feature>
<feature type="compositionally biased region" description="Polar residues" evidence="2">
    <location>
        <begin position="1673"/>
        <end position="1686"/>
    </location>
</feature>
<feature type="region of interest" description="Disordered" evidence="2">
    <location>
        <begin position="1423"/>
        <end position="1448"/>
    </location>
</feature>
<sequence>MSAASLLAVDTRDPTGATSTILSTSLCSPQFDTHRSILADIQKSESTAFCPPSKYYHLFSPTDFHSPDVSNVVFTDHVFDQPNAHQSHDEVTSTCSALTMGPSVPSSSYSRFSHISHHHSAQSVPTPSARNRFGLQLPTQTPSPESSSACSPVTRTNNAEVSAVSLQASDLGCNRRRTPEGVVDDGENDANSQTSATSFMSPVHSQSRGNRQTSDLTPTGFSPYEAVLGQKQNVFDRSENTFSTPVIGTSTTPQKAEEVPQQNGSLKAQTSFNYVNDKHNDSGTPTALRGTLASRSENCPGISHSDSDHEFVTEDPLKWDYAADLASTHLLTNSDDKRMSFEHNEHNCFEKGSDGRDSMDGEPVTVPLTWPSSGAFRSSPVLPGDHIRMKVSHHKGHRYHTARLAKHPLYTENRFTSERAVSQGSFISSPEARENGDEGMLPSHIKNYSYSTNVCSFRSDSPLMPLADGILDELESDEEVVRENCYRDSRSEVEVERNFFSNHSLTMHSDNQVERTDELRLEEPNGDNKLKELDEIYRSTSQSVSRLRQQADRVLEATERAEQQLQERFKLLSLTVVNKTEADAPEAVVDVQAPTPRPRSAKRNKNYLLEDNEAEAVDEEAAKPNSTTDSVTGAPCAPNFHSDYSPSGATEHSQGPDVPISLPSLTSEQTDHILPPSIDVKEFVKPVGLPRLELNRSTDGEDSCSQASQKTSTLPVAAAVYSDVVAAQCASSPLPTEPTIFSAVTNVTPLSWTPRRKPGDPHDTESDSRRSSLVFDKPGFRLPHEEVKAGVSIVRSEVNAVTDTVRRQDTMHTSTLASVKAFDPSVKHYSSTELLRRSTDILVDRGNMGQTDRLAKFEPWAIGNTGLETGEKFVKSSRRMPFPVARSETDLFTPASRSLNCGRYRRPSNHSVTSLPSLEPMDKCSCTATSGGHEDVLNVNNTNSQSFSRSVSSMNPTTKWIETETQCSNSDHSRRKSDFNHSNHYIPLSECRLYRVQPNSTRSSSSIGPPIAASSRVSSNERRNSTESREKHSDLGTDGGFNLVPSTPQLTSRPPMGHRVIQTLPTRNMEDVEVRCSHTKPGRGREQVLTDRATFVTYDTQKQTKNDFSVFAPNQRSSRSNRGDRRTRHKVEGVDTIPYHLMGQKRSGERHNEHNNDERSELLASQLRYMLLKHRMKLSRAKEAYHLRRRVVHQLEQLLCNVPNLQDRSLPPEWDTDTSSLVTMRTDAAPAREQSPEGPHPATKHSIPTETENQESETFVEPEESNMKQSLFPRPKSRPGSSGTYVLNDSDHAVRIVDLEPADYRSQKESESSEPHVQRDLPKNVASTGERLCMLRDRAEQQLAEMITILMKKKSRSEKASARNDTRAQPSPLPSPPSYIAWTERAPYKSRDLGIATRPTIASARAAEGGLTWFQSFSPIPTRQTHVNQRSRHPTRGDDTGRCKTHVHTPPNGKISACGGDCVQIRDVPVVLCNTDKPAEEEEVNTHKKSHSHRAKYSVKCEDNLDSERVKHLGYSGREHTKPERIPPRGASHDGSLVESEIISDTSSEAFPAGLVATPRGVKFSIFHCHPSDRESVHHTTTSARQKLHDSSTLVTGTTDERSEESALAQDLQTLFRQRMSRWISRSRERQKRIQLAAKNRRYTAAMNAERVSLFVGNSRMCSPTRSSRRPASGQSQEECPTQRCSCSARPSHCPAQALHTRTHCCSANTSRMMIPLQNAKAGQVTSRNPHSTAAEICSAPRDGSRYRGRPRRYVIPREQQRMALEHKMANLRTNRLRMKIYGEKVLRSVLQRRGPWSLSFKEI</sequence>
<feature type="compositionally biased region" description="Acidic residues" evidence="2">
    <location>
        <begin position="1252"/>
        <end position="1264"/>
    </location>
</feature>
<feature type="compositionally biased region" description="Polar residues" evidence="2">
    <location>
        <begin position="137"/>
        <end position="155"/>
    </location>
</feature>
<keyword evidence="4" id="KW-1185">Reference proteome</keyword>
<feature type="coiled-coil region" evidence="1">
    <location>
        <begin position="530"/>
        <end position="568"/>
    </location>
</feature>
<feature type="region of interest" description="Disordered" evidence="2">
    <location>
        <begin position="1660"/>
        <end position="1693"/>
    </location>
</feature>
<feature type="region of interest" description="Disordered" evidence="2">
    <location>
        <begin position="244"/>
        <end position="265"/>
    </location>
</feature>
<dbReference type="Proteomes" id="UP000286415">
    <property type="component" value="Unassembled WGS sequence"/>
</dbReference>
<feature type="compositionally biased region" description="Basic and acidic residues" evidence="2">
    <location>
        <begin position="1357"/>
        <end position="1366"/>
    </location>
</feature>
<reference evidence="3 4" key="1">
    <citation type="journal article" date="2018" name="Biotechnol. Adv.">
        <title>Improved genomic resources and new bioinformatic workflow for the carcinogenic parasite Clonorchis sinensis: Biotechnological implications.</title>
        <authorList>
            <person name="Wang D."/>
            <person name="Korhonen P.K."/>
            <person name="Gasser R.B."/>
            <person name="Young N.D."/>
        </authorList>
    </citation>
    <scope>NUCLEOTIDE SEQUENCE [LARGE SCALE GENOMIC DNA]</scope>
    <source>
        <strain evidence="3">Cs-k2</strain>
    </source>
</reference>
<feature type="compositionally biased region" description="Basic and acidic residues" evidence="2">
    <location>
        <begin position="1516"/>
        <end position="1527"/>
    </location>
</feature>
<feature type="compositionally biased region" description="Basic and acidic residues" evidence="2">
    <location>
        <begin position="1301"/>
        <end position="1322"/>
    </location>
</feature>
<feature type="region of interest" description="Disordered" evidence="2">
    <location>
        <begin position="999"/>
        <end position="1057"/>
    </location>
</feature>
<proteinExistence type="predicted"/>
<evidence type="ECO:0000313" key="3">
    <source>
        <dbReference type="EMBL" id="KAG5452244.1"/>
    </source>
</evidence>
<feature type="region of interest" description="Disordered" evidence="2">
    <location>
        <begin position="170"/>
        <end position="223"/>
    </location>
</feature>
<comment type="caution">
    <text evidence="3">The sequence shown here is derived from an EMBL/GenBank/DDBJ whole genome shotgun (WGS) entry which is preliminary data.</text>
</comment>
<feature type="compositionally biased region" description="Polar residues" evidence="2">
    <location>
        <begin position="1579"/>
        <end position="1598"/>
    </location>
</feature>
<feature type="region of interest" description="Disordered" evidence="2">
    <location>
        <begin position="1301"/>
        <end position="1323"/>
    </location>
</feature>
<gene>
    <name evidence="3" type="ORF">CSKR_106877</name>
</gene>
<feature type="region of interest" description="Disordered" evidence="2">
    <location>
        <begin position="107"/>
        <end position="155"/>
    </location>
</feature>
<evidence type="ECO:0000256" key="2">
    <source>
        <dbReference type="SAM" id="MobiDB-lite"/>
    </source>
</evidence>
<keyword evidence="1" id="KW-0175">Coiled coil</keyword>
<feature type="region of interest" description="Disordered" evidence="2">
    <location>
        <begin position="1578"/>
        <end position="1605"/>
    </location>
</feature>
<feature type="region of interest" description="Disordered" evidence="2">
    <location>
        <begin position="963"/>
        <end position="982"/>
    </location>
</feature>
<evidence type="ECO:0008006" key="5">
    <source>
        <dbReference type="Google" id="ProtNLM"/>
    </source>
</evidence>
<feature type="region of interest" description="Disordered" evidence="2">
    <location>
        <begin position="750"/>
        <end position="771"/>
    </location>
</feature>
<feature type="compositionally biased region" description="Basic and acidic residues" evidence="2">
    <location>
        <begin position="757"/>
        <end position="770"/>
    </location>
</feature>
<feature type="region of interest" description="Disordered" evidence="2">
    <location>
        <begin position="1227"/>
        <end position="1289"/>
    </location>
</feature>
<feature type="region of interest" description="Disordered" evidence="2">
    <location>
        <begin position="1353"/>
        <end position="1380"/>
    </location>
</feature>
<feature type="region of interest" description="Disordered" evidence="2">
    <location>
        <begin position="1516"/>
        <end position="1535"/>
    </location>
</feature>
<evidence type="ECO:0000313" key="4">
    <source>
        <dbReference type="Proteomes" id="UP000286415"/>
    </source>
</evidence>
<dbReference type="OrthoDB" id="6163239at2759"/>
<feature type="compositionally biased region" description="Basic and acidic residues" evidence="2">
    <location>
        <begin position="1019"/>
        <end position="1035"/>
    </location>
</feature>
<feature type="compositionally biased region" description="Low complexity" evidence="2">
    <location>
        <begin position="1002"/>
        <end position="1018"/>
    </location>
</feature>
<evidence type="ECO:0000256" key="1">
    <source>
        <dbReference type="SAM" id="Coils"/>
    </source>
</evidence>
<organism evidence="3 4">
    <name type="scientific">Clonorchis sinensis</name>
    <name type="common">Chinese liver fluke</name>
    <dbReference type="NCBI Taxonomy" id="79923"/>
    <lineage>
        <taxon>Eukaryota</taxon>
        <taxon>Metazoa</taxon>
        <taxon>Spiralia</taxon>
        <taxon>Lophotrochozoa</taxon>
        <taxon>Platyhelminthes</taxon>
        <taxon>Trematoda</taxon>
        <taxon>Digenea</taxon>
        <taxon>Opisthorchiida</taxon>
        <taxon>Opisthorchiata</taxon>
        <taxon>Opisthorchiidae</taxon>
        <taxon>Clonorchis</taxon>
    </lineage>
</organism>
<feature type="compositionally biased region" description="Polar residues" evidence="2">
    <location>
        <begin position="642"/>
        <end position="653"/>
    </location>
</feature>
<protein>
    <recommendedName>
        <fullName evidence="5">ALMS motif domain-containing protein</fullName>
    </recommendedName>
</protein>
<dbReference type="EMBL" id="NIRI02000042">
    <property type="protein sequence ID" value="KAG5452244.1"/>
    <property type="molecule type" value="Genomic_DNA"/>
</dbReference>
<name>A0A8T1MS98_CLOSI</name>
<feature type="region of interest" description="Disordered" evidence="2">
    <location>
        <begin position="614"/>
        <end position="670"/>
    </location>
</feature>
<accession>A0A8T1MS98</accession>
<reference evidence="3 4" key="2">
    <citation type="journal article" date="2021" name="Genomics">
        <title>High-quality reference genome for Clonorchis sinensis.</title>
        <authorList>
            <person name="Young N.D."/>
            <person name="Stroehlein A.J."/>
            <person name="Kinkar L."/>
            <person name="Wang T."/>
            <person name="Sohn W.M."/>
            <person name="Chang B.C.H."/>
            <person name="Kaur P."/>
            <person name="Weisz D."/>
            <person name="Dudchenko O."/>
            <person name="Aiden E.L."/>
            <person name="Korhonen P.K."/>
            <person name="Gasser R.B."/>
        </authorList>
    </citation>
    <scope>NUCLEOTIDE SEQUENCE [LARGE SCALE GENOMIC DNA]</scope>
    <source>
        <strain evidence="3">Cs-k2</strain>
    </source>
</reference>